<dbReference type="InterPro" id="IPR042195">
    <property type="entry name" value="ArgJ_beta_C"/>
</dbReference>
<feature type="non-terminal residue" evidence="1">
    <location>
        <position position="54"/>
    </location>
</feature>
<evidence type="ECO:0000313" key="1">
    <source>
        <dbReference type="EMBL" id="GAH28250.1"/>
    </source>
</evidence>
<reference evidence="1" key="1">
    <citation type="journal article" date="2014" name="Front. Microbiol.">
        <title>High frequency of phylogenetically diverse reductive dehalogenase-homologous genes in deep subseafloor sedimentary metagenomes.</title>
        <authorList>
            <person name="Kawai M."/>
            <person name="Futagami T."/>
            <person name="Toyoda A."/>
            <person name="Takaki Y."/>
            <person name="Nishi S."/>
            <person name="Hori S."/>
            <person name="Arai W."/>
            <person name="Tsubouchi T."/>
            <person name="Morono Y."/>
            <person name="Uchiyama I."/>
            <person name="Ito T."/>
            <person name="Fujiyama A."/>
            <person name="Inagaki F."/>
            <person name="Takami H."/>
        </authorList>
    </citation>
    <scope>NUCLEOTIDE SEQUENCE</scope>
    <source>
        <strain evidence="1">Expedition CK06-06</strain>
    </source>
</reference>
<dbReference type="EMBL" id="BART01040326">
    <property type="protein sequence ID" value="GAH28250.1"/>
    <property type="molecule type" value="Genomic_DNA"/>
</dbReference>
<comment type="caution">
    <text evidence="1">The sequence shown here is derived from an EMBL/GenBank/DDBJ whole genome shotgun (WGS) entry which is preliminary data.</text>
</comment>
<dbReference type="Gene3D" id="3.10.20.340">
    <property type="entry name" value="ArgJ beta chain, C-terminal domain"/>
    <property type="match status" value="1"/>
</dbReference>
<proteinExistence type="predicted"/>
<gene>
    <name evidence="1" type="ORF">S01H4_65717</name>
</gene>
<organism evidence="1">
    <name type="scientific">marine sediment metagenome</name>
    <dbReference type="NCBI Taxonomy" id="412755"/>
    <lineage>
        <taxon>unclassified sequences</taxon>
        <taxon>metagenomes</taxon>
        <taxon>ecological metagenomes</taxon>
    </lineage>
</organism>
<sequence length="54" mass="5975">MSALGAAHTKIDPDKVDIYFNDLLTVKDGVGIDSISPKLREVLKQNEIKITIHL</sequence>
<accession>X1F6N7</accession>
<protein>
    <submittedName>
        <fullName evidence="1">Uncharacterized protein</fullName>
    </submittedName>
</protein>
<dbReference type="InterPro" id="IPR016117">
    <property type="entry name" value="ArgJ-like_dom_sf"/>
</dbReference>
<name>X1F6N7_9ZZZZ</name>
<dbReference type="SUPFAM" id="SSF56266">
    <property type="entry name" value="DmpA/ArgJ-like"/>
    <property type="match status" value="1"/>
</dbReference>
<dbReference type="AlphaFoldDB" id="X1F6N7"/>